<accession>A0A4V3BF60</accession>
<dbReference type="OrthoDB" id="9853029at2"/>
<protein>
    <submittedName>
        <fullName evidence="1">Uncharacterized protein</fullName>
    </submittedName>
</protein>
<dbReference type="Proteomes" id="UP000294802">
    <property type="component" value="Unassembled WGS sequence"/>
</dbReference>
<proteinExistence type="predicted"/>
<dbReference type="EMBL" id="SCWB01000002">
    <property type="protein sequence ID" value="TDM12771.1"/>
    <property type="molecule type" value="Genomic_DNA"/>
</dbReference>
<gene>
    <name evidence="1" type="ORF">ERX29_01850</name>
</gene>
<reference evidence="1 2" key="1">
    <citation type="submission" date="2019-01" db="EMBL/GenBank/DDBJ databases">
        <title>Draft genome sequences of the type strains of six Macrococcus species.</title>
        <authorList>
            <person name="Mazhar S."/>
            <person name="Altermann E."/>
            <person name="Hill C."/>
            <person name="Mcauliffe O."/>
        </authorList>
    </citation>
    <scope>NUCLEOTIDE SEQUENCE [LARGE SCALE GENOMIC DNA]</scope>
    <source>
        <strain evidence="1 2">CCM4815</strain>
    </source>
</reference>
<organism evidence="1 2">
    <name type="scientific">Macrococcus lamae</name>
    <dbReference type="NCBI Taxonomy" id="198484"/>
    <lineage>
        <taxon>Bacteria</taxon>
        <taxon>Bacillati</taxon>
        <taxon>Bacillota</taxon>
        <taxon>Bacilli</taxon>
        <taxon>Bacillales</taxon>
        <taxon>Staphylococcaceae</taxon>
        <taxon>Macrococcus</taxon>
    </lineage>
</organism>
<evidence type="ECO:0000313" key="2">
    <source>
        <dbReference type="Proteomes" id="UP000294802"/>
    </source>
</evidence>
<sequence>MNRNKLEKIVNDVVQACLAGDRHDFNRYLDPQVQNSSLIETEIIQPIQRVLSEPNASYQLSFEDDYPFTRALIMTDSKQPITPVPLDQQIAAIDIIYDDESEQYFVTLK</sequence>
<comment type="caution">
    <text evidence="1">The sequence shown here is derived from an EMBL/GenBank/DDBJ whole genome shotgun (WGS) entry which is preliminary data.</text>
</comment>
<dbReference type="AlphaFoldDB" id="A0A4V3BF60"/>
<name>A0A4V3BF60_9STAP</name>
<evidence type="ECO:0000313" key="1">
    <source>
        <dbReference type="EMBL" id="TDM12771.1"/>
    </source>
</evidence>
<keyword evidence="2" id="KW-1185">Reference proteome</keyword>
<dbReference type="RefSeq" id="WP_133442986.1">
    <property type="nucleotide sequence ID" value="NZ_SCWB01000002.1"/>
</dbReference>